<name>A0A1L7WYJ6_9HELO</name>
<feature type="domain" description="Xylanolytic transcriptional activator regulatory" evidence="7">
    <location>
        <begin position="263"/>
        <end position="343"/>
    </location>
</feature>
<evidence type="ECO:0000256" key="6">
    <source>
        <dbReference type="SAM" id="MobiDB-lite"/>
    </source>
</evidence>
<evidence type="ECO:0000256" key="4">
    <source>
        <dbReference type="ARBA" id="ARBA00023163"/>
    </source>
</evidence>
<comment type="subcellular location">
    <subcellularLocation>
        <location evidence="1">Nucleus</location>
    </subcellularLocation>
</comment>
<evidence type="ECO:0000256" key="2">
    <source>
        <dbReference type="ARBA" id="ARBA00022723"/>
    </source>
</evidence>
<evidence type="ECO:0000259" key="7">
    <source>
        <dbReference type="SMART" id="SM00906"/>
    </source>
</evidence>
<proteinExistence type="predicted"/>
<accession>A0A1L7WYJ6</accession>
<dbReference type="PANTHER" id="PTHR47338">
    <property type="entry name" value="ZN(II)2CYS6 TRANSCRIPTION FACTOR (EUROFUNG)-RELATED"/>
    <property type="match status" value="1"/>
</dbReference>
<reference evidence="8 9" key="1">
    <citation type="submission" date="2016-03" db="EMBL/GenBank/DDBJ databases">
        <authorList>
            <person name="Ploux O."/>
        </authorList>
    </citation>
    <scope>NUCLEOTIDE SEQUENCE [LARGE SCALE GENOMIC DNA]</scope>
    <source>
        <strain evidence="8 9">UAMH 11012</strain>
    </source>
</reference>
<keyword evidence="9" id="KW-1185">Reference proteome</keyword>
<evidence type="ECO:0000256" key="1">
    <source>
        <dbReference type="ARBA" id="ARBA00004123"/>
    </source>
</evidence>
<organism evidence="8 9">
    <name type="scientific">Phialocephala subalpina</name>
    <dbReference type="NCBI Taxonomy" id="576137"/>
    <lineage>
        <taxon>Eukaryota</taxon>
        <taxon>Fungi</taxon>
        <taxon>Dikarya</taxon>
        <taxon>Ascomycota</taxon>
        <taxon>Pezizomycotina</taxon>
        <taxon>Leotiomycetes</taxon>
        <taxon>Helotiales</taxon>
        <taxon>Mollisiaceae</taxon>
        <taxon>Phialocephala</taxon>
        <taxon>Phialocephala fortinii species complex</taxon>
    </lineage>
</organism>
<sequence>MSDFPSCAGQSSPAFQHSPNNQQDQSVLESTIRAPSQTKQTNEFDVSPNMQQAASFSDSTVYWENPSCNRFPSRGHVQHLATSAGTPDNLFFDLFHYSTLQQQYPQGLLSPAATHAASSDHLSTDLTTEDLDYLNSAESCNRQITTANNVNLSKSKPNTSRIRHNSTCSVQALSDTRSSQSPLQLSNDQCGLLSTHVPTHVADHLGEDRYHGLDFETALLLNGMFALSARFSGWDDTWTDGPTERGVHSSHLYDLTLGPTFQAWLGVGWCCRMAYSLSLHQVDRDPPEDGNGTELTWLEREEKRRAWWAIFQMDTFASVIASKPFNLDSLRMDVMLPGCENQDAYAWFLVANNLLRSANQEFDKQERSNHDLEILESALYCFALSLPPKFHICAANMVFEDRNYAEKNWALCTMVLLQSAHIFVSVSLELEKISVQSHRNQYELPGSSSACASFDSNHIYDTLGEICGQYINEHLRGLRLWPPDFMSLASPLVTGGLIGPAAVYATQRPYSHGSNDNDVLHSLQCQITKFALRRFAQYWTLGASMQGIRPPE</sequence>
<dbReference type="EMBL" id="FJOG01000010">
    <property type="protein sequence ID" value="CZR57855.1"/>
    <property type="molecule type" value="Genomic_DNA"/>
</dbReference>
<dbReference type="GO" id="GO:0000981">
    <property type="term" value="F:DNA-binding transcription factor activity, RNA polymerase II-specific"/>
    <property type="evidence" value="ECO:0007669"/>
    <property type="project" value="InterPro"/>
</dbReference>
<dbReference type="AlphaFoldDB" id="A0A1L7WYJ6"/>
<protein>
    <recommendedName>
        <fullName evidence="7">Xylanolytic transcriptional activator regulatory domain-containing protein</fullName>
    </recommendedName>
</protein>
<dbReference type="CDD" id="cd12148">
    <property type="entry name" value="fungal_TF_MHR"/>
    <property type="match status" value="1"/>
</dbReference>
<dbReference type="GO" id="GO:0003677">
    <property type="term" value="F:DNA binding"/>
    <property type="evidence" value="ECO:0007669"/>
    <property type="project" value="InterPro"/>
</dbReference>
<evidence type="ECO:0000313" key="8">
    <source>
        <dbReference type="EMBL" id="CZR57855.1"/>
    </source>
</evidence>
<dbReference type="PANTHER" id="PTHR47338:SF10">
    <property type="entry name" value="TRANSCRIPTION FACTOR DOMAIN-CONTAINING PROTEIN-RELATED"/>
    <property type="match status" value="1"/>
</dbReference>
<dbReference type="InterPro" id="IPR050815">
    <property type="entry name" value="TF_fung"/>
</dbReference>
<feature type="region of interest" description="Disordered" evidence="6">
    <location>
        <begin position="1"/>
        <end position="45"/>
    </location>
</feature>
<evidence type="ECO:0000313" key="9">
    <source>
        <dbReference type="Proteomes" id="UP000184330"/>
    </source>
</evidence>
<gene>
    <name evidence="8" type="ORF">PAC_07744</name>
</gene>
<dbReference type="GO" id="GO:0005634">
    <property type="term" value="C:nucleus"/>
    <property type="evidence" value="ECO:0007669"/>
    <property type="project" value="UniProtKB-SubCell"/>
</dbReference>
<evidence type="ECO:0000256" key="3">
    <source>
        <dbReference type="ARBA" id="ARBA00023015"/>
    </source>
</evidence>
<dbReference type="Proteomes" id="UP000184330">
    <property type="component" value="Unassembled WGS sequence"/>
</dbReference>
<keyword evidence="2" id="KW-0479">Metal-binding</keyword>
<dbReference type="SMART" id="SM00906">
    <property type="entry name" value="Fungal_trans"/>
    <property type="match status" value="1"/>
</dbReference>
<dbReference type="OrthoDB" id="3462402at2759"/>
<keyword evidence="5" id="KW-0539">Nucleus</keyword>
<dbReference type="GO" id="GO:0008270">
    <property type="term" value="F:zinc ion binding"/>
    <property type="evidence" value="ECO:0007669"/>
    <property type="project" value="InterPro"/>
</dbReference>
<dbReference type="InterPro" id="IPR007219">
    <property type="entry name" value="XnlR_reg_dom"/>
</dbReference>
<keyword evidence="4" id="KW-0804">Transcription</keyword>
<evidence type="ECO:0000256" key="5">
    <source>
        <dbReference type="ARBA" id="ARBA00023242"/>
    </source>
</evidence>
<keyword evidence="3" id="KW-0805">Transcription regulation</keyword>
<dbReference type="GO" id="GO:0006351">
    <property type="term" value="P:DNA-templated transcription"/>
    <property type="evidence" value="ECO:0007669"/>
    <property type="project" value="InterPro"/>
</dbReference>
<feature type="compositionally biased region" description="Polar residues" evidence="6">
    <location>
        <begin position="8"/>
        <end position="45"/>
    </location>
</feature>
<dbReference type="Pfam" id="PF04082">
    <property type="entry name" value="Fungal_trans"/>
    <property type="match status" value="1"/>
</dbReference>
<dbReference type="STRING" id="576137.A0A1L7WYJ6"/>